<protein>
    <submittedName>
        <fullName evidence="2">Uncharacterized protein</fullName>
    </submittedName>
</protein>
<reference evidence="2 3" key="1">
    <citation type="journal article" date="2021" name="BMC Genomics">
        <title>Datura genome reveals duplications of psychoactive alkaloid biosynthetic genes and high mutation rate following tissue culture.</title>
        <authorList>
            <person name="Rajewski A."/>
            <person name="Carter-House D."/>
            <person name="Stajich J."/>
            <person name="Litt A."/>
        </authorList>
    </citation>
    <scope>NUCLEOTIDE SEQUENCE [LARGE SCALE GENOMIC DNA]</scope>
    <source>
        <strain evidence="2">AR-01</strain>
    </source>
</reference>
<gene>
    <name evidence="2" type="ORF">HAX54_022057</name>
</gene>
<dbReference type="Proteomes" id="UP000823775">
    <property type="component" value="Unassembled WGS sequence"/>
</dbReference>
<feature type="region of interest" description="Disordered" evidence="1">
    <location>
        <begin position="40"/>
        <end position="74"/>
    </location>
</feature>
<feature type="compositionally biased region" description="Basic and acidic residues" evidence="1">
    <location>
        <begin position="40"/>
        <end position="53"/>
    </location>
</feature>
<dbReference type="EMBL" id="JACEIK010000265">
    <property type="protein sequence ID" value="MCD7453766.1"/>
    <property type="molecule type" value="Genomic_DNA"/>
</dbReference>
<keyword evidence="3" id="KW-1185">Reference proteome</keyword>
<evidence type="ECO:0000313" key="3">
    <source>
        <dbReference type="Proteomes" id="UP000823775"/>
    </source>
</evidence>
<organism evidence="2 3">
    <name type="scientific">Datura stramonium</name>
    <name type="common">Jimsonweed</name>
    <name type="synonym">Common thornapple</name>
    <dbReference type="NCBI Taxonomy" id="4076"/>
    <lineage>
        <taxon>Eukaryota</taxon>
        <taxon>Viridiplantae</taxon>
        <taxon>Streptophyta</taxon>
        <taxon>Embryophyta</taxon>
        <taxon>Tracheophyta</taxon>
        <taxon>Spermatophyta</taxon>
        <taxon>Magnoliopsida</taxon>
        <taxon>eudicotyledons</taxon>
        <taxon>Gunneridae</taxon>
        <taxon>Pentapetalae</taxon>
        <taxon>asterids</taxon>
        <taxon>lamiids</taxon>
        <taxon>Solanales</taxon>
        <taxon>Solanaceae</taxon>
        <taxon>Solanoideae</taxon>
        <taxon>Datureae</taxon>
        <taxon>Datura</taxon>
    </lineage>
</organism>
<comment type="caution">
    <text evidence="2">The sequence shown here is derived from an EMBL/GenBank/DDBJ whole genome shotgun (WGS) entry which is preliminary data.</text>
</comment>
<name>A0ABS8S3Q9_DATST</name>
<evidence type="ECO:0000256" key="1">
    <source>
        <dbReference type="SAM" id="MobiDB-lite"/>
    </source>
</evidence>
<feature type="non-terminal residue" evidence="2">
    <location>
        <position position="1"/>
    </location>
</feature>
<accession>A0ABS8S3Q9</accession>
<evidence type="ECO:0000313" key="2">
    <source>
        <dbReference type="EMBL" id="MCD7453766.1"/>
    </source>
</evidence>
<sequence length="74" mass="7838">PHCSGNLTTAAVSPQWEFSRCSGTVLGSNSTTLDERCAWKGQEERKTNSKDDNNGPGSDEAGLEAMQELLGGLP</sequence>
<proteinExistence type="predicted"/>